<evidence type="ECO:0000313" key="1">
    <source>
        <dbReference type="EMBL" id="AUX28560.1"/>
    </source>
</evidence>
<name>A0A4P2QFC6_SORCE</name>
<accession>A0A4P2QFC6</accession>
<organism evidence="1 2">
    <name type="scientific">Sorangium cellulosum</name>
    <name type="common">Polyangium cellulosum</name>
    <dbReference type="NCBI Taxonomy" id="56"/>
    <lineage>
        <taxon>Bacteria</taxon>
        <taxon>Pseudomonadati</taxon>
        <taxon>Myxococcota</taxon>
        <taxon>Polyangia</taxon>
        <taxon>Polyangiales</taxon>
        <taxon>Polyangiaceae</taxon>
        <taxon>Sorangium</taxon>
    </lineage>
</organism>
<proteinExistence type="predicted"/>
<dbReference type="EMBL" id="CP012672">
    <property type="protein sequence ID" value="AUX28560.1"/>
    <property type="molecule type" value="Genomic_DNA"/>
</dbReference>
<sequence>MADVNRAAAVKRADRCRWIPFLQGRSRWCARSRIALGPEVCPPGLRA</sequence>
<protein>
    <submittedName>
        <fullName evidence="1">Uncharacterized protein</fullName>
    </submittedName>
</protein>
<dbReference type="AlphaFoldDB" id="A0A4P2QFC6"/>
<gene>
    <name evidence="1" type="ORF">SOCE836_006330</name>
</gene>
<dbReference type="Proteomes" id="UP000295497">
    <property type="component" value="Chromosome"/>
</dbReference>
<reference evidence="1 2" key="1">
    <citation type="submission" date="2015-09" db="EMBL/GenBank/DDBJ databases">
        <title>Sorangium comparison.</title>
        <authorList>
            <person name="Zaburannyi N."/>
            <person name="Bunk B."/>
            <person name="Overmann J."/>
            <person name="Mueller R."/>
        </authorList>
    </citation>
    <scope>NUCLEOTIDE SEQUENCE [LARGE SCALE GENOMIC DNA]</scope>
    <source>
        <strain evidence="1 2">So ce836</strain>
    </source>
</reference>
<evidence type="ECO:0000313" key="2">
    <source>
        <dbReference type="Proteomes" id="UP000295497"/>
    </source>
</evidence>